<dbReference type="SUPFAM" id="SSF53098">
    <property type="entry name" value="Ribonuclease H-like"/>
    <property type="match status" value="1"/>
</dbReference>
<evidence type="ECO:0000256" key="1">
    <source>
        <dbReference type="SAM" id="MobiDB-lite"/>
    </source>
</evidence>
<evidence type="ECO:0000313" key="3">
    <source>
        <dbReference type="EMBL" id="KAK0442737.1"/>
    </source>
</evidence>
<dbReference type="Proteomes" id="UP001175211">
    <property type="component" value="Unassembled WGS sequence"/>
</dbReference>
<dbReference type="EMBL" id="JAUEPS010000063">
    <property type="protein sequence ID" value="KAK0442737.1"/>
    <property type="molecule type" value="Genomic_DNA"/>
</dbReference>
<proteinExistence type="predicted"/>
<gene>
    <name evidence="3" type="ORF">EV420DRAFT_1278307</name>
</gene>
<protein>
    <recommendedName>
        <fullName evidence="2">HAT C-terminal dimerisation domain-containing protein</fullName>
    </recommendedName>
</protein>
<dbReference type="InterPro" id="IPR008906">
    <property type="entry name" value="HATC_C_dom"/>
</dbReference>
<evidence type="ECO:0000259" key="2">
    <source>
        <dbReference type="Pfam" id="PF05699"/>
    </source>
</evidence>
<dbReference type="RefSeq" id="XP_060324424.1">
    <property type="nucleotide sequence ID" value="XM_060468081.1"/>
</dbReference>
<dbReference type="Pfam" id="PF05699">
    <property type="entry name" value="Dimer_Tnp_hAT"/>
    <property type="match status" value="1"/>
</dbReference>
<keyword evidence="4" id="KW-1185">Reference proteome</keyword>
<name>A0AA39JIE0_ARMTA</name>
<comment type="caution">
    <text evidence="3">The sequence shown here is derived from an EMBL/GenBank/DDBJ whole genome shotgun (WGS) entry which is preliminary data.</text>
</comment>
<sequence length="224" mass="25200">VMHSRYKCSYFKQQGWLHEWIMMVEESAWDTWTTYYLPTVSKLPNAETTKNEDLFADVNNYRHSTEGDVFEAYINDPVTDCGDPIIHWSAKLDKRDAKSKKKVVTPMGALARMALGFLSAPAASTDVEQVFSHGRLVLNKRRHKLSVESTRANIILNSWGKVEDLIPKKVLVKKFNEKALQPNNGGGKKKAVVEIIDSTDDEGDATDSGSSEDDKNSDEDHGDH</sequence>
<reference evidence="3" key="1">
    <citation type="submission" date="2023-06" db="EMBL/GenBank/DDBJ databases">
        <authorList>
            <consortium name="Lawrence Berkeley National Laboratory"/>
            <person name="Ahrendt S."/>
            <person name="Sahu N."/>
            <person name="Indic B."/>
            <person name="Wong-Bajracharya J."/>
            <person name="Merenyi Z."/>
            <person name="Ke H.-M."/>
            <person name="Monk M."/>
            <person name="Kocsube S."/>
            <person name="Drula E."/>
            <person name="Lipzen A."/>
            <person name="Balint B."/>
            <person name="Henrissat B."/>
            <person name="Andreopoulos B."/>
            <person name="Martin F.M."/>
            <person name="Harder C.B."/>
            <person name="Rigling D."/>
            <person name="Ford K.L."/>
            <person name="Foster G.D."/>
            <person name="Pangilinan J."/>
            <person name="Papanicolaou A."/>
            <person name="Barry K."/>
            <person name="LaButti K."/>
            <person name="Viragh M."/>
            <person name="Koriabine M."/>
            <person name="Yan M."/>
            <person name="Riley R."/>
            <person name="Champramary S."/>
            <person name="Plett K.L."/>
            <person name="Tsai I.J."/>
            <person name="Slot J."/>
            <person name="Sipos G."/>
            <person name="Plett J."/>
            <person name="Nagy L.G."/>
            <person name="Grigoriev I.V."/>
        </authorList>
    </citation>
    <scope>NUCLEOTIDE SEQUENCE</scope>
    <source>
        <strain evidence="3">CCBAS 213</strain>
    </source>
</reference>
<accession>A0AA39JIE0</accession>
<dbReference type="GO" id="GO:0046983">
    <property type="term" value="F:protein dimerization activity"/>
    <property type="evidence" value="ECO:0007669"/>
    <property type="project" value="InterPro"/>
</dbReference>
<evidence type="ECO:0000313" key="4">
    <source>
        <dbReference type="Proteomes" id="UP001175211"/>
    </source>
</evidence>
<dbReference type="InterPro" id="IPR012337">
    <property type="entry name" value="RNaseH-like_sf"/>
</dbReference>
<feature type="domain" description="HAT C-terminal dimerisation" evidence="2">
    <location>
        <begin position="109"/>
        <end position="159"/>
    </location>
</feature>
<organism evidence="3 4">
    <name type="scientific">Armillaria tabescens</name>
    <name type="common">Ringless honey mushroom</name>
    <name type="synonym">Agaricus tabescens</name>
    <dbReference type="NCBI Taxonomy" id="1929756"/>
    <lineage>
        <taxon>Eukaryota</taxon>
        <taxon>Fungi</taxon>
        <taxon>Dikarya</taxon>
        <taxon>Basidiomycota</taxon>
        <taxon>Agaricomycotina</taxon>
        <taxon>Agaricomycetes</taxon>
        <taxon>Agaricomycetidae</taxon>
        <taxon>Agaricales</taxon>
        <taxon>Marasmiineae</taxon>
        <taxon>Physalacriaceae</taxon>
        <taxon>Desarmillaria</taxon>
    </lineage>
</organism>
<feature type="compositionally biased region" description="Basic and acidic residues" evidence="1">
    <location>
        <begin position="212"/>
        <end position="224"/>
    </location>
</feature>
<dbReference type="GeneID" id="85351629"/>
<dbReference type="AlphaFoldDB" id="A0AA39JIE0"/>
<feature type="non-terminal residue" evidence="3">
    <location>
        <position position="224"/>
    </location>
</feature>
<feature type="region of interest" description="Disordered" evidence="1">
    <location>
        <begin position="179"/>
        <end position="224"/>
    </location>
</feature>